<protein>
    <submittedName>
        <fullName evidence="2">Uncharacterized protein</fullName>
    </submittedName>
</protein>
<evidence type="ECO:0000313" key="3">
    <source>
        <dbReference type="Proteomes" id="UP000274541"/>
    </source>
</evidence>
<dbReference type="EMBL" id="RBPX01000180">
    <property type="protein sequence ID" value="RMO65413.1"/>
    <property type="molecule type" value="Genomic_DNA"/>
</dbReference>
<organism evidence="2 3">
    <name type="scientific">Pseudomonas syringae pv. aptata</name>
    <dbReference type="NCBI Taxonomy" id="83167"/>
    <lineage>
        <taxon>Bacteria</taxon>
        <taxon>Pseudomonadati</taxon>
        <taxon>Pseudomonadota</taxon>
        <taxon>Gammaproteobacteria</taxon>
        <taxon>Pseudomonadales</taxon>
        <taxon>Pseudomonadaceae</taxon>
        <taxon>Pseudomonas</taxon>
        <taxon>Pseudomonas syringae</taxon>
    </lineage>
</organism>
<evidence type="ECO:0000313" key="2">
    <source>
        <dbReference type="EMBL" id="RMO65413.1"/>
    </source>
</evidence>
<dbReference type="AlphaFoldDB" id="A0A0Q0DIV7"/>
<proteinExistence type="predicted"/>
<dbReference type="RefSeq" id="WP_235815303.1">
    <property type="nucleotide sequence ID" value="NZ_LJRP01000139.1"/>
</dbReference>
<sequence>MANTQKAPSAAKNGFDEAQTAGLYADQAKELGNAIFKKITSMSSNNALAEIHAKIATAASQEDDALLESLFADLKKAKNDQKNVADQYKTIRNSNSFETILQAYSEEFRELAYSVATEVIKGTHVALKNVKGRKSSSNDAGEGKGKRGPRTSVDHTITNGKGEKTVLVSRAGRAAANLTQDAETFAFLGFKIEKDEEGKEVLNPSTIKLNDGNEVPATRPNIVRAITDKTGLSDFTISA</sequence>
<dbReference type="Proteomes" id="UP000274541">
    <property type="component" value="Unassembled WGS sequence"/>
</dbReference>
<gene>
    <name evidence="2" type="ORF">ALQ37_200174</name>
</gene>
<name>A0A0Q0DIV7_PSEAP</name>
<evidence type="ECO:0000256" key="1">
    <source>
        <dbReference type="SAM" id="MobiDB-lite"/>
    </source>
</evidence>
<comment type="caution">
    <text evidence="2">The sequence shown here is derived from an EMBL/GenBank/DDBJ whole genome shotgun (WGS) entry which is preliminary data.</text>
</comment>
<reference evidence="2 3" key="1">
    <citation type="submission" date="2018-08" db="EMBL/GenBank/DDBJ databases">
        <title>Recombination of ecologically and evolutionarily significant loci maintains genetic cohesion in the Pseudomonas syringae species complex.</title>
        <authorList>
            <person name="Dillon M."/>
            <person name="Thakur S."/>
            <person name="Almeida R.N.D."/>
            <person name="Weir B.S."/>
            <person name="Guttman D.S."/>
        </authorList>
    </citation>
    <scope>NUCLEOTIDE SEQUENCE [LARGE SCALE GENOMIC DNA]</scope>
    <source>
        <strain evidence="2 3">ICMP 4388</strain>
    </source>
</reference>
<feature type="region of interest" description="Disordered" evidence="1">
    <location>
        <begin position="131"/>
        <end position="161"/>
    </location>
</feature>
<accession>A0A0Q0DIV7</accession>